<evidence type="ECO:0000256" key="4">
    <source>
        <dbReference type="ARBA" id="ARBA00022989"/>
    </source>
</evidence>
<dbReference type="RefSeq" id="WP_229708519.1">
    <property type="nucleotide sequence ID" value="NZ_BMDZ01000082.1"/>
</dbReference>
<organism evidence="8 9">
    <name type="scientific">Tistrella bauzanensis</name>
    <dbReference type="NCBI Taxonomy" id="657419"/>
    <lineage>
        <taxon>Bacteria</taxon>
        <taxon>Pseudomonadati</taxon>
        <taxon>Pseudomonadota</taxon>
        <taxon>Alphaproteobacteria</taxon>
        <taxon>Geminicoccales</taxon>
        <taxon>Geminicoccaceae</taxon>
        <taxon>Tistrella</taxon>
    </lineage>
</organism>
<dbReference type="InterPro" id="IPR016174">
    <property type="entry name" value="Di-haem_cyt_TM"/>
</dbReference>
<name>A0ABQ1J6B5_9PROT</name>
<evidence type="ECO:0000256" key="5">
    <source>
        <dbReference type="ARBA" id="ARBA00023136"/>
    </source>
</evidence>
<dbReference type="PANTHER" id="PTHR30485:SF2">
    <property type="entry name" value="BLL0597 PROTEIN"/>
    <property type="match status" value="1"/>
</dbReference>
<comment type="subcellular location">
    <subcellularLocation>
        <location evidence="1">Cell membrane</location>
        <topology evidence="1">Multi-pass membrane protein</topology>
    </subcellularLocation>
</comment>
<evidence type="ECO:0000256" key="6">
    <source>
        <dbReference type="SAM" id="Phobius"/>
    </source>
</evidence>
<feature type="transmembrane region" description="Helical" evidence="6">
    <location>
        <begin position="105"/>
        <end position="124"/>
    </location>
</feature>
<sequence>MSDAPPRPRGAMVWDLPTRLFHWLLALTVIGAWLTGEGPRWLHVWFGLSILALVVFRLIWGVIGGRHARFGDFVRGPTAVALHLRELRDHPTAPPEAGHNAAGGWMVLIMLGLLGVQAVLGLFTDDDILFVGPLGEMLSYDTRIMLTGLHRLIGAVLPWVIGLHVLAVLLYWVIRRQNLVWPMITGRKPWVSPVEVAPLPHRQGSTTLAILALAAGMAVVAAILVFGPG</sequence>
<dbReference type="SUPFAM" id="SSF81342">
    <property type="entry name" value="Transmembrane di-heme cytochromes"/>
    <property type="match status" value="1"/>
</dbReference>
<dbReference type="Proteomes" id="UP000603352">
    <property type="component" value="Unassembled WGS sequence"/>
</dbReference>
<keyword evidence="4 6" id="KW-1133">Transmembrane helix</keyword>
<dbReference type="InterPro" id="IPR011577">
    <property type="entry name" value="Cyt_b561_bac/Ni-Hgenase"/>
</dbReference>
<feature type="transmembrane region" description="Helical" evidence="6">
    <location>
        <begin position="20"/>
        <end position="36"/>
    </location>
</feature>
<feature type="transmembrane region" description="Helical" evidence="6">
    <location>
        <begin position="152"/>
        <end position="174"/>
    </location>
</feature>
<proteinExistence type="predicted"/>
<feature type="transmembrane region" description="Helical" evidence="6">
    <location>
        <begin position="208"/>
        <end position="227"/>
    </location>
</feature>
<feature type="transmembrane region" description="Helical" evidence="6">
    <location>
        <begin position="42"/>
        <end position="60"/>
    </location>
</feature>
<gene>
    <name evidence="8" type="ORF">GCM10011505_44770</name>
</gene>
<comment type="caution">
    <text evidence="8">The sequence shown here is derived from an EMBL/GenBank/DDBJ whole genome shotgun (WGS) entry which is preliminary data.</text>
</comment>
<evidence type="ECO:0000313" key="9">
    <source>
        <dbReference type="Proteomes" id="UP000603352"/>
    </source>
</evidence>
<keyword evidence="9" id="KW-1185">Reference proteome</keyword>
<dbReference type="InterPro" id="IPR051542">
    <property type="entry name" value="Hydrogenase_cytochrome"/>
</dbReference>
<feature type="domain" description="Cytochrome b561 bacterial/Ni-hydrogenase" evidence="7">
    <location>
        <begin position="13"/>
        <end position="186"/>
    </location>
</feature>
<dbReference type="EMBL" id="BMDZ01000082">
    <property type="protein sequence ID" value="GGB59022.1"/>
    <property type="molecule type" value="Genomic_DNA"/>
</dbReference>
<protein>
    <submittedName>
        <fullName evidence="8">Cytochrome b561</fullName>
    </submittedName>
</protein>
<evidence type="ECO:0000256" key="2">
    <source>
        <dbReference type="ARBA" id="ARBA00022475"/>
    </source>
</evidence>
<evidence type="ECO:0000256" key="3">
    <source>
        <dbReference type="ARBA" id="ARBA00022692"/>
    </source>
</evidence>
<evidence type="ECO:0000259" key="7">
    <source>
        <dbReference type="Pfam" id="PF01292"/>
    </source>
</evidence>
<reference evidence="9" key="1">
    <citation type="journal article" date="2019" name="Int. J. Syst. Evol. Microbiol.">
        <title>The Global Catalogue of Microorganisms (GCM) 10K type strain sequencing project: providing services to taxonomists for standard genome sequencing and annotation.</title>
        <authorList>
            <consortium name="The Broad Institute Genomics Platform"/>
            <consortium name="The Broad Institute Genome Sequencing Center for Infectious Disease"/>
            <person name="Wu L."/>
            <person name="Ma J."/>
        </authorList>
    </citation>
    <scope>NUCLEOTIDE SEQUENCE [LARGE SCALE GENOMIC DNA]</scope>
    <source>
        <strain evidence="9">CGMCC 1.10188</strain>
    </source>
</reference>
<evidence type="ECO:0000313" key="8">
    <source>
        <dbReference type="EMBL" id="GGB59022.1"/>
    </source>
</evidence>
<accession>A0ABQ1J6B5</accession>
<keyword evidence="3 6" id="KW-0812">Transmembrane</keyword>
<dbReference type="Pfam" id="PF01292">
    <property type="entry name" value="Ni_hydr_CYTB"/>
    <property type="match status" value="1"/>
</dbReference>
<evidence type="ECO:0000256" key="1">
    <source>
        <dbReference type="ARBA" id="ARBA00004651"/>
    </source>
</evidence>
<dbReference type="Gene3D" id="1.20.950.20">
    <property type="entry name" value="Transmembrane di-heme cytochromes, Chain C"/>
    <property type="match status" value="1"/>
</dbReference>
<dbReference type="PANTHER" id="PTHR30485">
    <property type="entry name" value="NI/FE-HYDROGENASE 1 B-TYPE CYTOCHROME SUBUNIT"/>
    <property type="match status" value="1"/>
</dbReference>
<keyword evidence="2" id="KW-1003">Cell membrane</keyword>
<keyword evidence="5 6" id="KW-0472">Membrane</keyword>